<keyword evidence="2" id="KW-1185">Reference proteome</keyword>
<sequence>MCELVVCVERFEQDAKDSWVQLGYRGVGSALTLETSVVSFRRSKDGIMALFQRKERFISLEISSSGVSATVGPVSGSVTAGANPGS</sequence>
<reference evidence="1" key="1">
    <citation type="journal article" date="2021" name="Open Biol.">
        <title>Shared evolutionary footprints suggest mitochondrial oxidative damage underlies multiple complex I losses in fungi.</title>
        <authorList>
            <person name="Schikora-Tamarit M.A."/>
            <person name="Marcet-Houben M."/>
            <person name="Nosek J."/>
            <person name="Gabaldon T."/>
        </authorList>
    </citation>
    <scope>NUCLEOTIDE SEQUENCE</scope>
    <source>
        <strain evidence="1">CBS2887</strain>
    </source>
</reference>
<proteinExistence type="predicted"/>
<protein>
    <submittedName>
        <fullName evidence="1">Uncharacterized protein</fullName>
    </submittedName>
</protein>
<accession>A0A9P8QD71</accession>
<organism evidence="1 2">
    <name type="scientific">Wickerhamomyces pijperi</name>
    <name type="common">Yeast</name>
    <name type="synonym">Pichia pijperi</name>
    <dbReference type="NCBI Taxonomy" id="599730"/>
    <lineage>
        <taxon>Eukaryota</taxon>
        <taxon>Fungi</taxon>
        <taxon>Dikarya</taxon>
        <taxon>Ascomycota</taxon>
        <taxon>Saccharomycotina</taxon>
        <taxon>Saccharomycetes</taxon>
        <taxon>Phaffomycetales</taxon>
        <taxon>Wickerhamomycetaceae</taxon>
        <taxon>Wickerhamomyces</taxon>
    </lineage>
</organism>
<dbReference type="Proteomes" id="UP000774326">
    <property type="component" value="Unassembled WGS sequence"/>
</dbReference>
<evidence type="ECO:0000313" key="2">
    <source>
        <dbReference type="Proteomes" id="UP000774326"/>
    </source>
</evidence>
<gene>
    <name evidence="1" type="ORF">WICPIJ_000742</name>
</gene>
<name>A0A9P8QD71_WICPI</name>
<comment type="caution">
    <text evidence="1">The sequence shown here is derived from an EMBL/GenBank/DDBJ whole genome shotgun (WGS) entry which is preliminary data.</text>
</comment>
<dbReference type="AlphaFoldDB" id="A0A9P8QD71"/>
<reference evidence="1" key="2">
    <citation type="submission" date="2021-01" db="EMBL/GenBank/DDBJ databases">
        <authorList>
            <person name="Schikora-Tamarit M.A."/>
        </authorList>
    </citation>
    <scope>NUCLEOTIDE SEQUENCE</scope>
    <source>
        <strain evidence="1">CBS2887</strain>
    </source>
</reference>
<evidence type="ECO:0000313" key="1">
    <source>
        <dbReference type="EMBL" id="KAH3688271.1"/>
    </source>
</evidence>
<dbReference type="EMBL" id="JAEUBG010000445">
    <property type="protein sequence ID" value="KAH3688271.1"/>
    <property type="molecule type" value="Genomic_DNA"/>
</dbReference>